<dbReference type="EMBL" id="PIEU01000083">
    <property type="protein sequence ID" value="PZL72483.1"/>
    <property type="molecule type" value="Genomic_DNA"/>
</dbReference>
<comment type="caution">
    <text evidence="2">The sequence shown here is derived from an EMBL/GenBank/DDBJ whole genome shotgun (WGS) entry which is preliminary data.</text>
</comment>
<name>A0A2W3ZUC9_9ENTE</name>
<dbReference type="AlphaFoldDB" id="A0A2W3ZUC9"/>
<organism evidence="2 3">
    <name type="scientific">Enterococcus plantarum</name>
    <dbReference type="NCBI Taxonomy" id="1077675"/>
    <lineage>
        <taxon>Bacteria</taxon>
        <taxon>Bacillati</taxon>
        <taxon>Bacillota</taxon>
        <taxon>Bacilli</taxon>
        <taxon>Lactobacillales</taxon>
        <taxon>Enterococcaceae</taxon>
        <taxon>Enterococcus</taxon>
    </lineage>
</organism>
<evidence type="ECO:0000256" key="1">
    <source>
        <dbReference type="SAM" id="Phobius"/>
    </source>
</evidence>
<feature type="transmembrane region" description="Helical" evidence="1">
    <location>
        <begin position="5"/>
        <end position="22"/>
    </location>
</feature>
<keyword evidence="3" id="KW-1185">Reference proteome</keyword>
<protein>
    <submittedName>
        <fullName evidence="2">Uncharacterized protein</fullName>
    </submittedName>
</protein>
<proteinExistence type="predicted"/>
<evidence type="ECO:0000313" key="3">
    <source>
        <dbReference type="Proteomes" id="UP000249828"/>
    </source>
</evidence>
<accession>A0A2W3ZUC9</accession>
<dbReference type="Proteomes" id="UP000249828">
    <property type="component" value="Unassembled WGS sequence"/>
</dbReference>
<evidence type="ECO:0000313" key="2">
    <source>
        <dbReference type="EMBL" id="PZL72483.1"/>
    </source>
</evidence>
<reference evidence="2 3" key="1">
    <citation type="submission" date="2017-11" db="EMBL/GenBank/DDBJ databases">
        <title>Draft genome sequence of Enterococcus plantarum TRW2 strain isolated from lettuce.</title>
        <authorList>
            <person name="Kim E.B."/>
            <person name="Marco M.L."/>
            <person name="Williams T.R."/>
            <person name="You I.H."/>
        </authorList>
    </citation>
    <scope>NUCLEOTIDE SEQUENCE [LARGE SCALE GENOMIC DNA]</scope>
    <source>
        <strain evidence="2 3">TRW2</strain>
    </source>
</reference>
<keyword evidence="1" id="KW-1133">Transmembrane helix</keyword>
<keyword evidence="1" id="KW-0812">Transmembrane</keyword>
<sequence length="181" mass="20236">MKKKIAILVIGVVIAGIFYLNYVNEENTKVNKEWALTDEQVSNVVLKGISQDLKVILKKGDTNTVQVAGEMPVSFADKLKEIQPEKDKMLISFATEIGVSIAKNSKEKLTVTIQTTDTKLLKELNIKMNKGNLVVQVPNEFERRYELETNKGEVTNPKSVKNNADELIKVELGFGNIDIVE</sequence>
<dbReference type="RefSeq" id="WP_111248137.1">
    <property type="nucleotide sequence ID" value="NZ_PIEU01000083.1"/>
</dbReference>
<keyword evidence="1" id="KW-0472">Membrane</keyword>
<gene>
    <name evidence="2" type="ORF">CI088_10355</name>
</gene>